<feature type="transmembrane region" description="Helical" evidence="2">
    <location>
        <begin position="543"/>
        <end position="565"/>
    </location>
</feature>
<dbReference type="InterPro" id="IPR010656">
    <property type="entry name" value="DctM"/>
</dbReference>
<dbReference type="Proteomes" id="UP000198977">
    <property type="component" value="Unassembled WGS sequence"/>
</dbReference>
<feature type="domain" description="TRAP C4-dicarboxylate transport system permease DctM subunit" evidence="3">
    <location>
        <begin position="102"/>
        <end position="538"/>
    </location>
</feature>
<keyword evidence="1" id="KW-0997">Cell inner membrane</keyword>
<evidence type="ECO:0000256" key="2">
    <source>
        <dbReference type="SAM" id="Phobius"/>
    </source>
</evidence>
<dbReference type="OrthoDB" id="9759894at2"/>
<proteinExistence type="predicted"/>
<reference evidence="4 5" key="1">
    <citation type="submission" date="2016-10" db="EMBL/GenBank/DDBJ databases">
        <authorList>
            <person name="de Groot N.N."/>
        </authorList>
    </citation>
    <scope>NUCLEOTIDE SEQUENCE [LARGE SCALE GENOMIC DNA]</scope>
    <source>
        <strain evidence="4 5">DSM 11443</strain>
    </source>
</reference>
<evidence type="ECO:0000259" key="3">
    <source>
        <dbReference type="Pfam" id="PF06808"/>
    </source>
</evidence>
<gene>
    <name evidence="4" type="ORF">SAMN04488523_11530</name>
</gene>
<dbReference type="STRING" id="74348.SAMN04488523_11530"/>
<dbReference type="NCBIfam" id="TIGR02123">
    <property type="entry name" value="TRAP_fused"/>
    <property type="match status" value="1"/>
</dbReference>
<dbReference type="PANTHER" id="PTHR43849">
    <property type="entry name" value="BLL3936 PROTEIN"/>
    <property type="match status" value="1"/>
</dbReference>
<evidence type="ECO:0000313" key="5">
    <source>
        <dbReference type="Proteomes" id="UP000198977"/>
    </source>
</evidence>
<feature type="transmembrane region" description="Helical" evidence="2">
    <location>
        <begin position="330"/>
        <end position="347"/>
    </location>
</feature>
<feature type="transmembrane region" description="Helical" evidence="2">
    <location>
        <begin position="572"/>
        <end position="590"/>
    </location>
</feature>
<feature type="transmembrane region" description="Helical" evidence="2">
    <location>
        <begin position="384"/>
        <end position="409"/>
    </location>
</feature>
<feature type="transmembrane region" description="Helical" evidence="2">
    <location>
        <begin position="208"/>
        <end position="228"/>
    </location>
</feature>
<organism evidence="4 5">
    <name type="scientific">Sulfitobacter brevis</name>
    <dbReference type="NCBI Taxonomy" id="74348"/>
    <lineage>
        <taxon>Bacteria</taxon>
        <taxon>Pseudomonadati</taxon>
        <taxon>Pseudomonadota</taxon>
        <taxon>Alphaproteobacteria</taxon>
        <taxon>Rhodobacterales</taxon>
        <taxon>Roseobacteraceae</taxon>
        <taxon>Sulfitobacter</taxon>
    </lineage>
</organism>
<keyword evidence="5" id="KW-1185">Reference proteome</keyword>
<protein>
    <submittedName>
        <fullName evidence="4">TRAP transporter, 4TM/12TM fusion protein</fullName>
    </submittedName>
</protein>
<dbReference type="EMBL" id="FOMW01000015">
    <property type="protein sequence ID" value="SFF02147.1"/>
    <property type="molecule type" value="Genomic_DNA"/>
</dbReference>
<evidence type="ECO:0000256" key="1">
    <source>
        <dbReference type="RuleBase" id="RU369079"/>
    </source>
</evidence>
<feature type="transmembrane region" description="Helical" evidence="2">
    <location>
        <begin position="158"/>
        <end position="181"/>
    </location>
</feature>
<comment type="function">
    <text evidence="1">Part of the tripartite ATP-independent periplasmic (TRAP) transport system.</text>
</comment>
<dbReference type="AlphaFoldDB" id="A0A1I2FBK8"/>
<keyword evidence="2" id="KW-0812">Transmembrane</keyword>
<feature type="transmembrane region" description="Helical" evidence="2">
    <location>
        <begin position="279"/>
        <end position="301"/>
    </location>
</feature>
<feature type="transmembrane region" description="Helical" evidence="2">
    <location>
        <begin position="421"/>
        <end position="444"/>
    </location>
</feature>
<dbReference type="GO" id="GO:0005886">
    <property type="term" value="C:plasma membrane"/>
    <property type="evidence" value="ECO:0007669"/>
    <property type="project" value="UniProtKB-SubCell"/>
</dbReference>
<evidence type="ECO:0000313" key="4">
    <source>
        <dbReference type="EMBL" id="SFF02147.1"/>
    </source>
</evidence>
<feature type="transmembrane region" description="Helical" evidence="2">
    <location>
        <begin position="117"/>
        <end position="138"/>
    </location>
</feature>
<sequence>MARLIALALVAVAIAWAVGLHRELRLSIYTEQFLALSLALAVAHVFLARPWGRFGRIGQAVDIGLAAIALVGGVWLALEYPGLSLASAIDPSQALPVALALLITVMLALVRAAGWPITIVVLAFAAYGIWGSALPGRFQALPIAPERLAAQLALDTGGMLGTPLKIAATIVVIFVAFGRLLEHLGGARFFTDLATAAMGGYRGGAAKIALIASALFGSISGSAVSNVATTGVITIPLMRKAGFKASTAGGIEAMASTGGQLTPPVMGAAAFLMAEFLDIPYSAVVLAALIPAILFYIALFLQIDLVAGRDGICGVDPAERPEAGPVLRAGWAYILPFVALLWGLFSWNWQPDTAGLAACGVLLVVVLFMPSVRGGLAPRRLLGALAGAGTALAQILIITAAAGIVIGVLNETGLGFGLTTYLVGFAADQILVLLILGAAISIVLGMGMPTVAVYVLLAALVAPAIVRFGLDETATHLFVLYFGMLSMVTPPVAIAAFAAATLAGAGPMSTALEAMRFGWPAFILPFAFVYNPALILKGSAGEIILAVLLAIIGIVCGTAAMCGWFGRPLRNFERILGALIGGLAILWPVFL</sequence>
<keyword evidence="2" id="KW-1133">Transmembrane helix</keyword>
<dbReference type="RefSeq" id="WP_093925068.1">
    <property type="nucleotide sequence ID" value="NZ_FOMW01000015.1"/>
</dbReference>
<keyword evidence="1" id="KW-1003">Cell membrane</keyword>
<keyword evidence="2" id="KW-0472">Membrane</keyword>
<feature type="transmembrane region" description="Helical" evidence="2">
    <location>
        <begin position="27"/>
        <end position="48"/>
    </location>
</feature>
<keyword evidence="1" id="KW-0813">Transport</keyword>
<feature type="transmembrane region" description="Helical" evidence="2">
    <location>
        <begin position="517"/>
        <end position="537"/>
    </location>
</feature>
<dbReference type="GO" id="GO:0022857">
    <property type="term" value="F:transmembrane transporter activity"/>
    <property type="evidence" value="ECO:0007669"/>
    <property type="project" value="UniProtKB-UniRule"/>
</dbReference>
<feature type="transmembrane region" description="Helical" evidence="2">
    <location>
        <begin position="60"/>
        <end position="78"/>
    </location>
</feature>
<dbReference type="Pfam" id="PF06808">
    <property type="entry name" value="DctM"/>
    <property type="match status" value="1"/>
</dbReference>
<feature type="transmembrane region" description="Helical" evidence="2">
    <location>
        <begin position="451"/>
        <end position="470"/>
    </location>
</feature>
<feature type="transmembrane region" description="Helical" evidence="2">
    <location>
        <begin position="353"/>
        <end position="372"/>
    </location>
</feature>
<comment type="subcellular location">
    <subcellularLocation>
        <location evidence="1">Cell inner membrane</location>
        <topology evidence="1">Multi-pass membrane protein</topology>
    </subcellularLocation>
</comment>
<accession>A0A1I2FBK8</accession>
<name>A0A1I2FBK8_9RHOB</name>
<feature type="transmembrane region" description="Helical" evidence="2">
    <location>
        <begin position="93"/>
        <end position="110"/>
    </location>
</feature>
<dbReference type="PANTHER" id="PTHR43849:SF2">
    <property type="entry name" value="BLL3936 PROTEIN"/>
    <property type="match status" value="1"/>
</dbReference>
<dbReference type="InterPro" id="IPR011853">
    <property type="entry name" value="TRAP_DctM-Dct_fused"/>
</dbReference>
<feature type="transmembrane region" description="Helical" evidence="2">
    <location>
        <begin position="476"/>
        <end position="505"/>
    </location>
</feature>